<dbReference type="Gene3D" id="1.20.900.10">
    <property type="entry name" value="Dbl homology (DH) domain"/>
    <property type="match status" value="1"/>
</dbReference>
<sequence length="476" mass="55112">MDLINSCLDETLKSSENGKKCNSKRCRILTELLDTERIYVAELHSVLTGYRDEFFATEMQHIVPTHAAEVINIIFGNLDEIYNFHSNFLKDLEECIGSTERVALCFIQEKDNFYQLYSYYCQNLSTSEQVRENLVDSYMFFETCQKKLGHKLPLAAYLLKPVQRITKYHLLLRDLCYIDDSQSTQQALECMLAVLKRVNDSMHHVSIVGSTLDLSQQGKMLLQGEFSVWTENKKDIRLRLKPSRRQVFLYQRSMVFCKLAPKTSHNKSAYQFKYHLRLSQIGLTESVKGDPRKFEVWLRGRAEVYTLQAADVDQKQAWVSRIKRVLLDQLEELKGEKIKEYAQSHRHLRQTTSWETTNSIGHYTHCNRALSCDSDMRTYHYEDSIEFSDYSNSEDEDHHFPAFTPGGRYVVLADYFAMGCSEVNMKEGEVVELLKIGCTGWWYVKVCGSAAEGWAPAAYLENIFRRSSGGSSRSQD</sequence>
<dbReference type="PROSITE" id="PS50003">
    <property type="entry name" value="PH_DOMAIN"/>
    <property type="match status" value="1"/>
</dbReference>
<feature type="domain" description="PH" evidence="5">
    <location>
        <begin position="213"/>
        <end position="327"/>
    </location>
</feature>
<dbReference type="SUPFAM" id="SSF48065">
    <property type="entry name" value="DBL homology domain (DH-domain)"/>
    <property type="match status" value="1"/>
</dbReference>
<keyword evidence="2" id="KW-0344">Guanine-nucleotide releasing factor</keyword>
<evidence type="ECO:0000256" key="3">
    <source>
        <dbReference type="PROSITE-ProRule" id="PRU00192"/>
    </source>
</evidence>
<evidence type="ECO:0000313" key="8">
    <source>
        <dbReference type="Proteomes" id="UP001516400"/>
    </source>
</evidence>
<dbReference type="CDD" id="cd00160">
    <property type="entry name" value="RhoGEF"/>
    <property type="match status" value="1"/>
</dbReference>
<dbReference type="Pfam" id="PF22697">
    <property type="entry name" value="SOS1_NGEF_PH"/>
    <property type="match status" value="1"/>
</dbReference>
<organism evidence="7 8">
    <name type="scientific">Cryptolaemus montrouzieri</name>
    <dbReference type="NCBI Taxonomy" id="559131"/>
    <lineage>
        <taxon>Eukaryota</taxon>
        <taxon>Metazoa</taxon>
        <taxon>Ecdysozoa</taxon>
        <taxon>Arthropoda</taxon>
        <taxon>Hexapoda</taxon>
        <taxon>Insecta</taxon>
        <taxon>Pterygota</taxon>
        <taxon>Neoptera</taxon>
        <taxon>Endopterygota</taxon>
        <taxon>Coleoptera</taxon>
        <taxon>Polyphaga</taxon>
        <taxon>Cucujiformia</taxon>
        <taxon>Coccinelloidea</taxon>
        <taxon>Coccinellidae</taxon>
        <taxon>Scymninae</taxon>
        <taxon>Scymnini</taxon>
        <taxon>Cryptolaemus</taxon>
    </lineage>
</organism>
<keyword evidence="1 3" id="KW-0728">SH3 domain</keyword>
<keyword evidence="8" id="KW-1185">Reference proteome</keyword>
<dbReference type="EMBL" id="JABFTP020000186">
    <property type="protein sequence ID" value="KAL3290289.1"/>
    <property type="molecule type" value="Genomic_DNA"/>
</dbReference>
<evidence type="ECO:0000256" key="2">
    <source>
        <dbReference type="ARBA" id="ARBA00022658"/>
    </source>
</evidence>
<name>A0ABD2PHM9_9CUCU</name>
<dbReference type="Gene3D" id="2.30.30.40">
    <property type="entry name" value="SH3 Domains"/>
    <property type="match status" value="1"/>
</dbReference>
<reference evidence="7 8" key="1">
    <citation type="journal article" date="2021" name="BMC Biol.">
        <title>Horizontally acquired antibacterial genes associated with adaptive radiation of ladybird beetles.</title>
        <authorList>
            <person name="Li H.S."/>
            <person name="Tang X.F."/>
            <person name="Huang Y.H."/>
            <person name="Xu Z.Y."/>
            <person name="Chen M.L."/>
            <person name="Du X.Y."/>
            <person name="Qiu B.Y."/>
            <person name="Chen P.T."/>
            <person name="Zhang W."/>
            <person name="Slipinski A."/>
            <person name="Escalona H.E."/>
            <person name="Waterhouse R.M."/>
            <person name="Zwick A."/>
            <person name="Pang H."/>
        </authorList>
    </citation>
    <scope>NUCLEOTIDE SEQUENCE [LARGE SCALE GENOMIC DNA]</scope>
    <source>
        <strain evidence="7">SYSU2018</strain>
    </source>
</reference>
<evidence type="ECO:0000259" key="5">
    <source>
        <dbReference type="PROSITE" id="PS50003"/>
    </source>
</evidence>
<evidence type="ECO:0000313" key="7">
    <source>
        <dbReference type="EMBL" id="KAL3290289.1"/>
    </source>
</evidence>
<evidence type="ECO:0000256" key="1">
    <source>
        <dbReference type="ARBA" id="ARBA00022443"/>
    </source>
</evidence>
<dbReference type="CDD" id="cd11856">
    <property type="entry name" value="SH3_p47phox_like"/>
    <property type="match status" value="1"/>
</dbReference>
<dbReference type="InterPro" id="IPR011993">
    <property type="entry name" value="PH-like_dom_sf"/>
</dbReference>
<evidence type="ECO:0000259" key="4">
    <source>
        <dbReference type="PROSITE" id="PS50002"/>
    </source>
</evidence>
<dbReference type="PANTHER" id="PTHR22826:SF211">
    <property type="entry name" value="LD43457P"/>
    <property type="match status" value="1"/>
</dbReference>
<dbReference type="GO" id="GO:0005085">
    <property type="term" value="F:guanyl-nucleotide exchange factor activity"/>
    <property type="evidence" value="ECO:0007669"/>
    <property type="project" value="UniProtKB-KW"/>
</dbReference>
<comment type="caution">
    <text evidence="7">The sequence shown here is derived from an EMBL/GenBank/DDBJ whole genome shotgun (WGS) entry which is preliminary data.</text>
</comment>
<dbReference type="PROSITE" id="PS50010">
    <property type="entry name" value="DH_2"/>
    <property type="match status" value="1"/>
</dbReference>
<dbReference type="PROSITE" id="PS50002">
    <property type="entry name" value="SH3"/>
    <property type="match status" value="1"/>
</dbReference>
<dbReference type="Pfam" id="PF00018">
    <property type="entry name" value="SH3_1"/>
    <property type="match status" value="1"/>
</dbReference>
<dbReference type="Proteomes" id="UP001516400">
    <property type="component" value="Unassembled WGS sequence"/>
</dbReference>
<feature type="domain" description="SH3" evidence="4">
    <location>
        <begin position="404"/>
        <end position="465"/>
    </location>
</feature>
<dbReference type="AlphaFoldDB" id="A0ABD2PHM9"/>
<dbReference type="SMART" id="SM00325">
    <property type="entry name" value="RhoGEF"/>
    <property type="match status" value="1"/>
</dbReference>
<dbReference type="InterPro" id="IPR055251">
    <property type="entry name" value="SOS1_NGEF_PH"/>
</dbReference>
<dbReference type="PANTHER" id="PTHR22826">
    <property type="entry name" value="RHO GUANINE EXCHANGE FACTOR-RELATED"/>
    <property type="match status" value="1"/>
</dbReference>
<feature type="domain" description="DH" evidence="6">
    <location>
        <begin position="24"/>
        <end position="201"/>
    </location>
</feature>
<dbReference type="SMART" id="SM00233">
    <property type="entry name" value="PH"/>
    <property type="match status" value="1"/>
</dbReference>
<dbReference type="Pfam" id="PF00621">
    <property type="entry name" value="RhoGEF"/>
    <property type="match status" value="1"/>
</dbReference>
<evidence type="ECO:0008006" key="9">
    <source>
        <dbReference type="Google" id="ProtNLM"/>
    </source>
</evidence>
<proteinExistence type="predicted"/>
<evidence type="ECO:0000259" key="6">
    <source>
        <dbReference type="PROSITE" id="PS50010"/>
    </source>
</evidence>
<dbReference type="InterPro" id="IPR036028">
    <property type="entry name" value="SH3-like_dom_sf"/>
</dbReference>
<dbReference type="SUPFAM" id="SSF50044">
    <property type="entry name" value="SH3-domain"/>
    <property type="match status" value="1"/>
</dbReference>
<protein>
    <recommendedName>
        <fullName evidence="9">Guanine nucleotide exchange factor DBS</fullName>
    </recommendedName>
</protein>
<dbReference type="InterPro" id="IPR051336">
    <property type="entry name" value="RhoGEF_Guanine_NuclExch_SF"/>
</dbReference>
<dbReference type="SMART" id="SM00326">
    <property type="entry name" value="SH3"/>
    <property type="match status" value="1"/>
</dbReference>
<dbReference type="InterPro" id="IPR000219">
    <property type="entry name" value="DH_dom"/>
</dbReference>
<dbReference type="Gene3D" id="2.30.29.30">
    <property type="entry name" value="Pleckstrin-homology domain (PH domain)/Phosphotyrosine-binding domain (PTB)"/>
    <property type="match status" value="1"/>
</dbReference>
<dbReference type="InterPro" id="IPR001849">
    <property type="entry name" value="PH_domain"/>
</dbReference>
<dbReference type="InterPro" id="IPR001452">
    <property type="entry name" value="SH3_domain"/>
</dbReference>
<dbReference type="InterPro" id="IPR035899">
    <property type="entry name" value="DBL_dom_sf"/>
</dbReference>
<gene>
    <name evidence="7" type="ORF">HHI36_023634</name>
</gene>
<accession>A0ABD2PHM9</accession>
<dbReference type="SUPFAM" id="SSF50729">
    <property type="entry name" value="PH domain-like"/>
    <property type="match status" value="1"/>
</dbReference>